<feature type="coiled-coil region" evidence="1">
    <location>
        <begin position="4"/>
        <end position="31"/>
    </location>
</feature>
<dbReference type="HOGENOM" id="CLU_312275_0_0_1"/>
<evidence type="ECO:0000313" key="4">
    <source>
        <dbReference type="EMBL" id="EEC49560.1"/>
    </source>
</evidence>
<dbReference type="Pfam" id="PF00646">
    <property type="entry name" value="F-box"/>
    <property type="match status" value="1"/>
</dbReference>
<dbReference type="OrthoDB" id="48122at2759"/>
<dbReference type="PROSITE" id="PS50181">
    <property type="entry name" value="FBOX"/>
    <property type="match status" value="1"/>
</dbReference>
<evidence type="ECO:0000259" key="3">
    <source>
        <dbReference type="PROSITE" id="PS50181"/>
    </source>
</evidence>
<evidence type="ECO:0000313" key="5">
    <source>
        <dbReference type="Proteomes" id="UP000000759"/>
    </source>
</evidence>
<name>B7FV46_PHATC</name>
<dbReference type="Gene3D" id="1.20.1280.50">
    <property type="match status" value="1"/>
</dbReference>
<dbReference type="RefSeq" id="XP_002178862.1">
    <property type="nucleotide sequence ID" value="XM_002178826.1"/>
</dbReference>
<feature type="region of interest" description="Disordered" evidence="2">
    <location>
        <begin position="113"/>
        <end position="159"/>
    </location>
</feature>
<reference evidence="4 5" key="1">
    <citation type="journal article" date="2008" name="Nature">
        <title>The Phaeodactylum genome reveals the evolutionary history of diatom genomes.</title>
        <authorList>
            <person name="Bowler C."/>
            <person name="Allen A.E."/>
            <person name="Badger J.H."/>
            <person name="Grimwood J."/>
            <person name="Jabbari K."/>
            <person name="Kuo A."/>
            <person name="Maheswari U."/>
            <person name="Martens C."/>
            <person name="Maumus F."/>
            <person name="Otillar R.P."/>
            <person name="Rayko E."/>
            <person name="Salamov A."/>
            <person name="Vandepoele K."/>
            <person name="Beszteri B."/>
            <person name="Gruber A."/>
            <person name="Heijde M."/>
            <person name="Katinka M."/>
            <person name="Mock T."/>
            <person name="Valentin K."/>
            <person name="Verret F."/>
            <person name="Berges J.A."/>
            <person name="Brownlee C."/>
            <person name="Cadoret J.P."/>
            <person name="Chiovitti A."/>
            <person name="Choi C.J."/>
            <person name="Coesel S."/>
            <person name="De Martino A."/>
            <person name="Detter J.C."/>
            <person name="Durkin C."/>
            <person name="Falciatore A."/>
            <person name="Fournet J."/>
            <person name="Haruta M."/>
            <person name="Huysman M.J."/>
            <person name="Jenkins B.D."/>
            <person name="Jiroutova K."/>
            <person name="Jorgensen R.E."/>
            <person name="Joubert Y."/>
            <person name="Kaplan A."/>
            <person name="Kroger N."/>
            <person name="Kroth P.G."/>
            <person name="La Roche J."/>
            <person name="Lindquist E."/>
            <person name="Lommer M."/>
            <person name="Martin-Jezequel V."/>
            <person name="Lopez P.J."/>
            <person name="Lucas S."/>
            <person name="Mangogna M."/>
            <person name="McGinnis K."/>
            <person name="Medlin L.K."/>
            <person name="Montsant A."/>
            <person name="Oudot-Le Secq M.P."/>
            <person name="Napoli C."/>
            <person name="Obornik M."/>
            <person name="Parker M.S."/>
            <person name="Petit J.L."/>
            <person name="Porcel B.M."/>
            <person name="Poulsen N."/>
            <person name="Robison M."/>
            <person name="Rychlewski L."/>
            <person name="Rynearson T.A."/>
            <person name="Schmutz J."/>
            <person name="Shapiro H."/>
            <person name="Siaut M."/>
            <person name="Stanley M."/>
            <person name="Sussman M.R."/>
            <person name="Taylor A.R."/>
            <person name="Vardi A."/>
            <person name="von Dassow P."/>
            <person name="Vyverman W."/>
            <person name="Willis A."/>
            <person name="Wyrwicz L.S."/>
            <person name="Rokhsar D.S."/>
            <person name="Weissenbach J."/>
            <person name="Armbrust E.V."/>
            <person name="Green B.R."/>
            <person name="Van de Peer Y."/>
            <person name="Grigoriev I.V."/>
        </authorList>
    </citation>
    <scope>NUCLEOTIDE SEQUENCE [LARGE SCALE GENOMIC DNA]</scope>
    <source>
        <strain evidence="4 5">CCAP 1055/1</strain>
    </source>
</reference>
<organism evidence="4 5">
    <name type="scientific">Phaeodactylum tricornutum (strain CCAP 1055/1)</name>
    <dbReference type="NCBI Taxonomy" id="556484"/>
    <lineage>
        <taxon>Eukaryota</taxon>
        <taxon>Sar</taxon>
        <taxon>Stramenopiles</taxon>
        <taxon>Ochrophyta</taxon>
        <taxon>Bacillariophyta</taxon>
        <taxon>Bacillariophyceae</taxon>
        <taxon>Bacillariophycidae</taxon>
        <taxon>Naviculales</taxon>
        <taxon>Phaeodactylaceae</taxon>
        <taxon>Phaeodactylum</taxon>
    </lineage>
</organism>
<evidence type="ECO:0000256" key="1">
    <source>
        <dbReference type="SAM" id="Coils"/>
    </source>
</evidence>
<keyword evidence="1" id="KW-0175">Coiled coil</keyword>
<dbReference type="KEGG" id="pti:PHATRDRAFT_44973"/>
<dbReference type="SUPFAM" id="SSF81383">
    <property type="entry name" value="F-box domain"/>
    <property type="match status" value="1"/>
</dbReference>
<accession>B7FV46</accession>
<dbReference type="Proteomes" id="UP000000759">
    <property type="component" value="Chromosome 5"/>
</dbReference>
<sequence>MPSRNTWQKRVEIIEARKKESKQRKQKCEEKRAYKTWMQGFLATLDRHQDTLRKHFCSGPCVLQIWSTALPSDAPPLLDLFADEESGRTPHHSVYNSSLNRRRARSISIEHQEAVILPSARKGRDRSNSLNDKSSGRRKSHPRSRDSIGSPLNTDQPPVADIPALCRPHFFSGKCEDLGCPNWHFSKGQKTLASVLGSKPGSDLAAAEAAVVEQIPKAVEMINPGTMEILYNSSVSVDFTSQEYGMSEVIAETLMKNDILLTNVVYVVLNDVLVFDRYREGEILSERKFLMETVGEGSLGRSRRSLGSEDDSDDENFLFNLPGSILEHLLTYLPDASVATASQVCKGWYHEIGKNPSPNLWLHLLERRRWPVPPISSLQIHEGKSLDLALQSISYRTAFLHHYAVLRDTSALKAAVDAIGRRQSAEESEMCFQDFSKRKHAPPRPNYCVAVKVWSVNRILVAYSPECSLRLFESVNLLENSEKRCKELAYQCIDPCRKTKRRSCSLVAMDLDEDFIGCLCYVMADGIDAEASLLVLTSRDEFLFCESSAAAFHKDDSNFHVVDIGEAVLNYLLSLGDVDYRLLQLMDHLADNDNPRDIEVLASQSMVACGHGRFMVEVSIYIPVDEWDANGEGTMPFDRKLVLFSAGVGAIVWMGDSTPLNQQPRPRDEEMILHCYRPPGSRSACTLAVASPSSRSIVVTEIEARGDVQAPVLVPESLIAPFDVVQSGWRFEQCSYRAIAMTNAFIVAADSVEQIGQNGHVMDYQSIISFYPRYPTSENKGITGTLTLHGKLKVTSFVAVRDEHLIAICIGGTRDIEEVVTPAEVAIPPQDFGGHWERRNIAVLVSIHVPSRTELCRTTLAIGAHLQYQPPIIACLGETIGLGLSYAGVVMTGNAVRGLASKVAIVLDEPGTATKKKKRSSARKKSAKKDRYARGITMRG</sequence>
<dbReference type="AlphaFoldDB" id="B7FV46"/>
<dbReference type="InterPro" id="IPR036047">
    <property type="entry name" value="F-box-like_dom_sf"/>
</dbReference>
<evidence type="ECO:0000256" key="2">
    <source>
        <dbReference type="SAM" id="MobiDB-lite"/>
    </source>
</evidence>
<dbReference type="EMBL" id="CM000608">
    <property type="protein sequence ID" value="EEC49560.1"/>
    <property type="molecule type" value="Genomic_DNA"/>
</dbReference>
<keyword evidence="5" id="KW-1185">Reference proteome</keyword>
<proteinExistence type="predicted"/>
<protein>
    <recommendedName>
        <fullName evidence="3">F-box domain-containing protein</fullName>
    </recommendedName>
</protein>
<dbReference type="OMA" id="RCKELAY"/>
<dbReference type="PaxDb" id="2850-Phatr44973"/>
<reference evidence="5" key="2">
    <citation type="submission" date="2008-08" db="EMBL/GenBank/DDBJ databases">
        <authorList>
            <consortium name="Diatom Consortium"/>
            <person name="Grigoriev I."/>
            <person name="Grimwood J."/>
            <person name="Kuo A."/>
            <person name="Otillar R.P."/>
            <person name="Salamov A."/>
            <person name="Detter J.C."/>
            <person name="Lindquist E."/>
            <person name="Shapiro H."/>
            <person name="Lucas S."/>
            <person name="Glavina del Rio T."/>
            <person name="Pitluck S."/>
            <person name="Rokhsar D."/>
            <person name="Bowler C."/>
        </authorList>
    </citation>
    <scope>GENOME REANNOTATION</scope>
    <source>
        <strain evidence="5">CCAP 1055/1</strain>
    </source>
</reference>
<feature type="domain" description="F-box" evidence="3">
    <location>
        <begin position="315"/>
        <end position="364"/>
    </location>
</feature>
<feature type="compositionally biased region" description="Basic residues" evidence="2">
    <location>
        <begin position="914"/>
        <end position="928"/>
    </location>
</feature>
<gene>
    <name evidence="4" type="ORF">PHATRDRAFT_44973</name>
</gene>
<dbReference type="GeneID" id="7199650"/>
<dbReference type="InterPro" id="IPR001810">
    <property type="entry name" value="F-box_dom"/>
</dbReference>
<feature type="region of interest" description="Disordered" evidence="2">
    <location>
        <begin position="912"/>
        <end position="940"/>
    </location>
</feature>
<dbReference type="InParanoid" id="B7FV46"/>
<dbReference type="eggNOG" id="ENOG502SQKH">
    <property type="taxonomic scope" value="Eukaryota"/>
</dbReference>